<dbReference type="Gene3D" id="3.30.160.60">
    <property type="entry name" value="Classic Zinc Finger"/>
    <property type="match status" value="1"/>
</dbReference>
<comment type="caution">
    <text evidence="3">The sequence shown here is derived from an EMBL/GenBank/DDBJ whole genome shotgun (WGS) entry which is preliminary data.</text>
</comment>
<dbReference type="InterPro" id="IPR013087">
    <property type="entry name" value="Znf_C2H2_type"/>
</dbReference>
<reference evidence="3 4" key="1">
    <citation type="submission" date="2020-06" db="EMBL/GenBank/DDBJ databases">
        <title>Transcriptomic and genomic resources for Thalictrum thalictroides and T. hernandezii: Facilitating candidate gene discovery in an emerging model plant lineage.</title>
        <authorList>
            <person name="Arias T."/>
            <person name="Riano-Pachon D.M."/>
            <person name="Di Stilio V.S."/>
        </authorList>
    </citation>
    <scope>NUCLEOTIDE SEQUENCE [LARGE SCALE GENOMIC DNA]</scope>
    <source>
        <strain evidence="4">cv. WT478/WT964</strain>
        <tissue evidence="3">Leaves</tissue>
    </source>
</reference>
<dbReference type="InterPro" id="IPR036236">
    <property type="entry name" value="Znf_C2H2_sf"/>
</dbReference>
<organism evidence="3 4">
    <name type="scientific">Thalictrum thalictroides</name>
    <name type="common">Rue-anemone</name>
    <name type="synonym">Anemone thalictroides</name>
    <dbReference type="NCBI Taxonomy" id="46969"/>
    <lineage>
        <taxon>Eukaryota</taxon>
        <taxon>Viridiplantae</taxon>
        <taxon>Streptophyta</taxon>
        <taxon>Embryophyta</taxon>
        <taxon>Tracheophyta</taxon>
        <taxon>Spermatophyta</taxon>
        <taxon>Magnoliopsida</taxon>
        <taxon>Ranunculales</taxon>
        <taxon>Ranunculaceae</taxon>
        <taxon>Thalictroideae</taxon>
        <taxon>Thalictrum</taxon>
    </lineage>
</organism>
<keyword evidence="1" id="KW-0479">Metal-binding</keyword>
<keyword evidence="4" id="KW-1185">Reference proteome</keyword>
<evidence type="ECO:0000256" key="1">
    <source>
        <dbReference type="PROSITE-ProRule" id="PRU00042"/>
    </source>
</evidence>
<evidence type="ECO:0000313" key="4">
    <source>
        <dbReference type="Proteomes" id="UP000554482"/>
    </source>
</evidence>
<dbReference type="PROSITE" id="PS50157">
    <property type="entry name" value="ZINC_FINGER_C2H2_2"/>
    <property type="match status" value="1"/>
</dbReference>
<dbReference type="PROSITE" id="PS00028">
    <property type="entry name" value="ZINC_FINGER_C2H2_1"/>
    <property type="match status" value="1"/>
</dbReference>
<keyword evidence="1" id="KW-0863">Zinc-finger</keyword>
<accession>A0A7J6WIB8</accession>
<evidence type="ECO:0000259" key="2">
    <source>
        <dbReference type="PROSITE" id="PS50157"/>
    </source>
</evidence>
<keyword evidence="1" id="KW-0862">Zinc</keyword>
<dbReference type="Proteomes" id="UP000554482">
    <property type="component" value="Unassembled WGS sequence"/>
</dbReference>
<protein>
    <recommendedName>
        <fullName evidence="2">C2H2-type domain-containing protein</fullName>
    </recommendedName>
</protein>
<name>A0A7J6WIB8_THATH</name>
<gene>
    <name evidence="3" type="ORF">FRX31_013292</name>
</gene>
<sequence>MDNSSKPFPCNACTRSFTNHNSLESHRESRHGKLKFSCSKERRWILGEGKLPCGDLFETKAERDMHQQDFKHN</sequence>
<evidence type="ECO:0000313" key="3">
    <source>
        <dbReference type="EMBL" id="KAF5197121.1"/>
    </source>
</evidence>
<proteinExistence type="predicted"/>
<dbReference type="GO" id="GO:0008270">
    <property type="term" value="F:zinc ion binding"/>
    <property type="evidence" value="ECO:0007669"/>
    <property type="project" value="UniProtKB-KW"/>
</dbReference>
<dbReference type="OrthoDB" id="8117402at2759"/>
<dbReference type="AlphaFoldDB" id="A0A7J6WIB8"/>
<dbReference type="SUPFAM" id="SSF57667">
    <property type="entry name" value="beta-beta-alpha zinc fingers"/>
    <property type="match status" value="1"/>
</dbReference>
<dbReference type="EMBL" id="JABWDY010015079">
    <property type="protein sequence ID" value="KAF5197121.1"/>
    <property type="molecule type" value="Genomic_DNA"/>
</dbReference>
<feature type="domain" description="C2H2-type" evidence="2">
    <location>
        <begin position="8"/>
        <end position="36"/>
    </location>
</feature>